<sequence>MNITLAQLEYIVSVDTYRHFVTAAEKCFVTQPTLSMQIKKLEDVLGVVVFDRNKQPIVPTEAGAAIIAQARKVINDARKIDDIIMNFKEQVSGTLRLGIIPTLAPYALPYFVGRFINKHPNVKLEVKELMTHQILDALRRDTIDLGLLVTPLSGKEWVEIPLFYEEFKLYVNEKHKLIGKNKVDIEEIDTEELWLLAEGHCFRNQVINLCPSNTNVGKHSNFQYESGSLETLKKIVDTEGGSTLLPDLATTDIRRHHPERLKPIGSIHPFREVSLIHNKNFAKTKLLDLLINTIKTTIPNRMLQMEQGEIIEWEK</sequence>
<dbReference type="InterPro" id="IPR000847">
    <property type="entry name" value="LysR_HTH_N"/>
</dbReference>
<dbReference type="InterPro" id="IPR036390">
    <property type="entry name" value="WH_DNA-bd_sf"/>
</dbReference>
<keyword evidence="3" id="KW-0238">DNA-binding</keyword>
<proteinExistence type="inferred from homology"/>
<evidence type="ECO:0000256" key="1">
    <source>
        <dbReference type="ARBA" id="ARBA00009437"/>
    </source>
</evidence>
<keyword evidence="2" id="KW-0805">Transcription regulation</keyword>
<name>A0AAU9DEA2_9BACT</name>
<dbReference type="PROSITE" id="PS50931">
    <property type="entry name" value="HTH_LYSR"/>
    <property type="match status" value="1"/>
</dbReference>
<dbReference type="InterPro" id="IPR050950">
    <property type="entry name" value="HTH-type_LysR_regulators"/>
</dbReference>
<dbReference type="CDD" id="cd08411">
    <property type="entry name" value="PBP2_OxyR"/>
    <property type="match status" value="1"/>
</dbReference>
<dbReference type="Pfam" id="PF00126">
    <property type="entry name" value="HTH_1"/>
    <property type="match status" value="1"/>
</dbReference>
<dbReference type="SUPFAM" id="SSF53850">
    <property type="entry name" value="Periplasmic binding protein-like II"/>
    <property type="match status" value="1"/>
</dbReference>
<organism evidence="6 7">
    <name type="scientific">Fulvitalea axinellae</name>
    <dbReference type="NCBI Taxonomy" id="1182444"/>
    <lineage>
        <taxon>Bacteria</taxon>
        <taxon>Pseudomonadati</taxon>
        <taxon>Bacteroidota</taxon>
        <taxon>Cytophagia</taxon>
        <taxon>Cytophagales</taxon>
        <taxon>Persicobacteraceae</taxon>
        <taxon>Fulvitalea</taxon>
    </lineage>
</organism>
<dbReference type="GO" id="GO:0003677">
    <property type="term" value="F:DNA binding"/>
    <property type="evidence" value="ECO:0007669"/>
    <property type="project" value="UniProtKB-KW"/>
</dbReference>
<gene>
    <name evidence="6" type="primary">oxyR</name>
    <name evidence="6" type="ORF">FUAX_16820</name>
</gene>
<dbReference type="GO" id="GO:0003700">
    <property type="term" value="F:DNA-binding transcription factor activity"/>
    <property type="evidence" value="ECO:0007669"/>
    <property type="project" value="InterPro"/>
</dbReference>
<evidence type="ECO:0000259" key="5">
    <source>
        <dbReference type="PROSITE" id="PS50931"/>
    </source>
</evidence>
<dbReference type="InterPro" id="IPR005119">
    <property type="entry name" value="LysR_subst-bd"/>
</dbReference>
<comment type="similarity">
    <text evidence="1">Belongs to the LysR transcriptional regulatory family.</text>
</comment>
<accession>A0AAU9DEA2</accession>
<evidence type="ECO:0000313" key="7">
    <source>
        <dbReference type="Proteomes" id="UP001348817"/>
    </source>
</evidence>
<dbReference type="Proteomes" id="UP001348817">
    <property type="component" value="Chromosome"/>
</dbReference>
<dbReference type="RefSeq" id="WP_338394463.1">
    <property type="nucleotide sequence ID" value="NZ_AP025314.1"/>
</dbReference>
<dbReference type="Gene3D" id="3.40.190.10">
    <property type="entry name" value="Periplasmic binding protein-like II"/>
    <property type="match status" value="2"/>
</dbReference>
<keyword evidence="7" id="KW-1185">Reference proteome</keyword>
<dbReference type="SUPFAM" id="SSF46785">
    <property type="entry name" value="Winged helix' DNA-binding domain"/>
    <property type="match status" value="1"/>
</dbReference>
<dbReference type="InterPro" id="IPR036388">
    <property type="entry name" value="WH-like_DNA-bd_sf"/>
</dbReference>
<evidence type="ECO:0000256" key="3">
    <source>
        <dbReference type="ARBA" id="ARBA00023125"/>
    </source>
</evidence>
<evidence type="ECO:0000313" key="6">
    <source>
        <dbReference type="EMBL" id="BDD09250.1"/>
    </source>
</evidence>
<dbReference type="AlphaFoldDB" id="A0AAU9DEA2"/>
<evidence type="ECO:0000256" key="2">
    <source>
        <dbReference type="ARBA" id="ARBA00023015"/>
    </source>
</evidence>
<dbReference type="PANTHER" id="PTHR30419">
    <property type="entry name" value="HTH-TYPE TRANSCRIPTIONAL REGULATOR YBHD"/>
    <property type="match status" value="1"/>
</dbReference>
<dbReference type="EMBL" id="AP025314">
    <property type="protein sequence ID" value="BDD09250.1"/>
    <property type="molecule type" value="Genomic_DNA"/>
</dbReference>
<dbReference type="GO" id="GO:0005829">
    <property type="term" value="C:cytosol"/>
    <property type="evidence" value="ECO:0007669"/>
    <property type="project" value="TreeGrafter"/>
</dbReference>
<dbReference type="Pfam" id="PF03466">
    <property type="entry name" value="LysR_substrate"/>
    <property type="match status" value="1"/>
</dbReference>
<dbReference type="Gene3D" id="1.10.10.10">
    <property type="entry name" value="Winged helix-like DNA-binding domain superfamily/Winged helix DNA-binding domain"/>
    <property type="match status" value="1"/>
</dbReference>
<evidence type="ECO:0000256" key="4">
    <source>
        <dbReference type="ARBA" id="ARBA00023163"/>
    </source>
</evidence>
<dbReference type="KEGG" id="fax:FUAX_16820"/>
<reference evidence="6 7" key="1">
    <citation type="submission" date="2021-12" db="EMBL/GenBank/DDBJ databases">
        <title>Genome sequencing of bacteria with rrn-lacking chromosome and rrn-plasmid.</title>
        <authorList>
            <person name="Anda M."/>
            <person name="Iwasaki W."/>
        </authorList>
    </citation>
    <scope>NUCLEOTIDE SEQUENCE [LARGE SCALE GENOMIC DNA]</scope>
    <source>
        <strain evidence="6 7">DSM 100852</strain>
    </source>
</reference>
<feature type="domain" description="HTH lysR-type" evidence="5">
    <location>
        <begin position="3"/>
        <end position="60"/>
    </location>
</feature>
<dbReference type="PANTHER" id="PTHR30419:SF29">
    <property type="entry name" value="LYSR-FAMILY TRANSCRIPTIONAL REGULATOR"/>
    <property type="match status" value="1"/>
</dbReference>
<dbReference type="FunFam" id="1.10.10.10:FF:000001">
    <property type="entry name" value="LysR family transcriptional regulator"/>
    <property type="match status" value="1"/>
</dbReference>
<dbReference type="PRINTS" id="PR00039">
    <property type="entry name" value="HTHLYSR"/>
</dbReference>
<keyword evidence="4" id="KW-0804">Transcription</keyword>
<protein>
    <submittedName>
        <fullName evidence="6">Transcriptional regulator</fullName>
    </submittedName>
</protein>